<dbReference type="OrthoDB" id="411211at2759"/>
<dbReference type="SUPFAM" id="SSF56300">
    <property type="entry name" value="Metallo-dependent phosphatases"/>
    <property type="match status" value="1"/>
</dbReference>
<keyword evidence="2" id="KW-0378">Hydrolase</keyword>
<dbReference type="AlphaFoldDB" id="U6MM76"/>
<proteinExistence type="predicted"/>
<evidence type="ECO:0000256" key="2">
    <source>
        <dbReference type="ARBA" id="ARBA00022801"/>
    </source>
</evidence>
<organism evidence="4 5">
    <name type="scientific">Eimeria necatrix</name>
    <dbReference type="NCBI Taxonomy" id="51315"/>
    <lineage>
        <taxon>Eukaryota</taxon>
        <taxon>Sar</taxon>
        <taxon>Alveolata</taxon>
        <taxon>Apicomplexa</taxon>
        <taxon>Conoidasida</taxon>
        <taxon>Coccidia</taxon>
        <taxon>Eucoccidiorida</taxon>
        <taxon>Eimeriorina</taxon>
        <taxon>Eimeriidae</taxon>
        <taxon>Eimeria</taxon>
    </lineage>
</organism>
<dbReference type="VEuPathDB" id="ToxoDB:ENH_00024960"/>
<dbReference type="EMBL" id="HG722585">
    <property type="protein sequence ID" value="CDJ62760.1"/>
    <property type="molecule type" value="Genomic_DNA"/>
</dbReference>
<dbReference type="InterPro" id="IPR029052">
    <property type="entry name" value="Metallo-depent_PP-like"/>
</dbReference>
<sequence length="500" mass="56318">MAAGCDFAQQYLYTAVVAAGPHTAAATAAVDCSMEDLLVAFLRSSNWEKEVLLLQWVGLHAALQRAHARVLQQLLRRQQQEQQDFEEDPDREKPLELAAAEFGWLLGQQQRETEWYFDGNTFHKRGFFEVPEKLTDKDLGFLRSLPFNVLRVARGLQQQQPTAAVAHLQQQLQLRGVRTPRDFLLKTNFLDLLFSTSLLEETFFQLDVLEEFIRNWEAYKEGKVGPPAIPGAPGAPGGPQLLQTLSSKKTPRERAPKCPTLLCFAESVWAQRADHPLDKQQQHKSEKGEEVPKETSSESFSELQFHKTSANFLRVLAVGNTGGAPYGGPGGPGGPRGPWGALRRALRLNEFEDTVRTLRDFHQKHNFDVALGLGDFFKPPGVFSVRDEAFRTRWRDIFVKDAGLDIPWYMVNGEAEGALNSSALYRFHYSRQDANFHNPRWLHKAVWTFAANLTTAAGAPQDLEFSVHLISVDTWTLFGGTPFRQSSKNIRGILDSFGHF</sequence>
<dbReference type="GO" id="GO:0016787">
    <property type="term" value="F:hydrolase activity"/>
    <property type="evidence" value="ECO:0007669"/>
    <property type="project" value="UniProtKB-KW"/>
</dbReference>
<dbReference type="GeneID" id="25472666"/>
<protein>
    <submittedName>
        <fullName evidence="4">Membrane skeleton protein IMC2A, related</fullName>
    </submittedName>
</protein>
<reference evidence="4" key="1">
    <citation type="submission" date="2013-10" db="EMBL/GenBank/DDBJ databases">
        <title>Genomic analysis of the causative agents of coccidiosis in chickens.</title>
        <authorList>
            <person name="Reid A.J."/>
            <person name="Blake D."/>
            <person name="Billington K."/>
            <person name="Browne H."/>
            <person name="Dunn M."/>
            <person name="Hung S."/>
            <person name="Kawahara F."/>
            <person name="Miranda-Saavedra D."/>
            <person name="Mourier T."/>
            <person name="Nagra H."/>
            <person name="Otto T.D."/>
            <person name="Rawlings N."/>
            <person name="Sanchez A."/>
            <person name="Sanders M."/>
            <person name="Subramaniam C."/>
            <person name="Tay Y."/>
            <person name="Dear P."/>
            <person name="Doerig C."/>
            <person name="Gruber A."/>
            <person name="Parkinson J."/>
            <person name="Shirley M."/>
            <person name="Wan K.L."/>
            <person name="Berriman M."/>
            <person name="Tomley F."/>
            <person name="Pain A."/>
        </authorList>
    </citation>
    <scope>NUCLEOTIDE SEQUENCE [LARGE SCALE GENOMIC DNA]</scope>
    <source>
        <strain evidence="4">Houghton</strain>
    </source>
</reference>
<evidence type="ECO:0000256" key="3">
    <source>
        <dbReference type="SAM" id="MobiDB-lite"/>
    </source>
</evidence>
<dbReference type="PANTHER" id="PTHR10161:SF14">
    <property type="entry name" value="TARTRATE-RESISTANT ACID PHOSPHATASE TYPE 5"/>
    <property type="match status" value="1"/>
</dbReference>
<evidence type="ECO:0000313" key="4">
    <source>
        <dbReference type="EMBL" id="CDJ62760.1"/>
    </source>
</evidence>
<keyword evidence="1" id="KW-0732">Signal</keyword>
<name>U6MM76_9EIME</name>
<gene>
    <name evidence="4" type="ORF">ENH_00024960</name>
</gene>
<feature type="region of interest" description="Disordered" evidence="3">
    <location>
        <begin position="227"/>
        <end position="254"/>
    </location>
</feature>
<feature type="region of interest" description="Disordered" evidence="3">
    <location>
        <begin position="275"/>
        <end position="300"/>
    </location>
</feature>
<dbReference type="PANTHER" id="PTHR10161">
    <property type="entry name" value="TARTRATE-RESISTANT ACID PHOSPHATASE TYPE 5"/>
    <property type="match status" value="1"/>
</dbReference>
<evidence type="ECO:0000256" key="1">
    <source>
        <dbReference type="ARBA" id="ARBA00022729"/>
    </source>
</evidence>
<dbReference type="InterPro" id="IPR051558">
    <property type="entry name" value="Metallophosphoesterase_PAP"/>
</dbReference>
<keyword evidence="5" id="KW-1185">Reference proteome</keyword>
<accession>U6MM76</accession>
<dbReference type="Proteomes" id="UP000030754">
    <property type="component" value="Unassembled WGS sequence"/>
</dbReference>
<evidence type="ECO:0000313" key="5">
    <source>
        <dbReference type="Proteomes" id="UP000030754"/>
    </source>
</evidence>
<dbReference type="RefSeq" id="XP_013440122.1">
    <property type="nucleotide sequence ID" value="XM_013584668.1"/>
</dbReference>
<reference evidence="4" key="2">
    <citation type="submission" date="2013-10" db="EMBL/GenBank/DDBJ databases">
        <authorList>
            <person name="Aslett M."/>
        </authorList>
    </citation>
    <scope>NUCLEOTIDE SEQUENCE [LARGE SCALE GENOMIC DNA]</scope>
    <source>
        <strain evidence="4">Houghton</strain>
    </source>
</reference>
<feature type="compositionally biased region" description="Basic and acidic residues" evidence="3">
    <location>
        <begin position="275"/>
        <end position="296"/>
    </location>
</feature>
<dbReference type="Gene3D" id="3.60.21.10">
    <property type="match status" value="1"/>
</dbReference>